<feature type="domain" description="Vps52 C-terminal" evidence="8">
    <location>
        <begin position="361"/>
        <end position="706"/>
    </location>
</feature>
<feature type="domain" description="Vps52 coiled-coil" evidence="7">
    <location>
        <begin position="177"/>
        <end position="344"/>
    </location>
</feature>
<keyword evidence="4" id="KW-0653">Protein transport</keyword>
<evidence type="ECO:0000256" key="2">
    <source>
        <dbReference type="ARBA" id="ARBA00008180"/>
    </source>
</evidence>
<dbReference type="PANTHER" id="PTHR14190">
    <property type="entry name" value="SUPPRESSOR OF ACTIN MUTATIONS 2/VACUOLAR PROTEIN SORTING 52"/>
    <property type="match status" value="1"/>
</dbReference>
<keyword evidence="3" id="KW-0813">Transport</keyword>
<feature type="compositionally biased region" description="Low complexity" evidence="6">
    <location>
        <begin position="51"/>
        <end position="65"/>
    </location>
</feature>
<evidence type="ECO:0000259" key="7">
    <source>
        <dbReference type="Pfam" id="PF04129"/>
    </source>
</evidence>
<dbReference type="EMBL" id="JBAWTH010000025">
    <property type="protein sequence ID" value="KAL2286211.1"/>
    <property type="molecule type" value="Genomic_DNA"/>
</dbReference>
<feature type="compositionally biased region" description="Polar residues" evidence="6">
    <location>
        <begin position="10"/>
        <end position="22"/>
    </location>
</feature>
<comment type="subcellular location">
    <subcellularLocation>
        <location evidence="1">Golgi apparatus</location>
        <location evidence="1">trans-Golgi network</location>
    </subcellularLocation>
</comment>
<evidence type="ECO:0000256" key="5">
    <source>
        <dbReference type="ARBA" id="ARBA00023034"/>
    </source>
</evidence>
<accession>A0ABR4EVC2</accession>
<name>A0ABR4EVC2_9PEZI</name>
<protein>
    <recommendedName>
        <fullName evidence="11">Vps52/Sac2 family protein</fullName>
    </recommendedName>
</protein>
<feature type="region of interest" description="Disordered" evidence="6">
    <location>
        <begin position="1"/>
        <end position="90"/>
    </location>
</feature>
<evidence type="ECO:0000256" key="4">
    <source>
        <dbReference type="ARBA" id="ARBA00022927"/>
    </source>
</evidence>
<dbReference type="PANTHER" id="PTHR14190:SF7">
    <property type="entry name" value="VACUOLAR PROTEIN SORTING-ASSOCIATED PROTEIN 52 HOMOLOG"/>
    <property type="match status" value="1"/>
</dbReference>
<evidence type="ECO:0000313" key="9">
    <source>
        <dbReference type="EMBL" id="KAL2286211.1"/>
    </source>
</evidence>
<comment type="similarity">
    <text evidence="2">Belongs to the VPS52 family.</text>
</comment>
<evidence type="ECO:0000259" key="8">
    <source>
        <dbReference type="Pfam" id="PF20655"/>
    </source>
</evidence>
<gene>
    <name evidence="9" type="ORF">FJTKL_07024</name>
</gene>
<dbReference type="InterPro" id="IPR007258">
    <property type="entry name" value="Vps52"/>
</dbReference>
<feature type="compositionally biased region" description="Polar residues" evidence="6">
    <location>
        <begin position="77"/>
        <end position="90"/>
    </location>
</feature>
<sequence length="712" mass="77619">MWLDRLGAHNNFQQSSNPNSRPISPLPRRVSSRGSPYITSQSRSGRGSEASLVSSSDTGSSVSLLRGSARPNGGQIGSSSLKQTTTVDDGSESLSVLGRILGSEVATERAESSGAPSPVTQLEDPFSSTITQEDLEIEFDFGGVSLREFVAQSDDESPGAGVHRSQSVEEYEQAKTKYEELHKSIRACDDVLSSVETNLTSFRDDLAAVSADIEHLQARSTALNVRLENRKAVEKGLGPVVEELSVSPVVVSEIAEGHVDESWVKMLAEVEKRSEALAKNAKQQGQSRALADLAPLLEKLTLKAIERIRDYFVAQVKALRSPHMNAQIIQQQKFLKYKELYAFLHRHHSQLADEISLAYMNTMRWYYLNQFGRYQKALDKIRLHIIDKTDVLGHEDTSRKATVLGGGSRGLGGPPHDAFNLGRRIDLLKTPNQTALSSYVAEEDQSTHYLEVPFRNFNLALLDNATAEYTFLASFFTPSLTLARVGKNFNYIFDPTFQLGHNLTRSLASETYDGLGLLLCIRLNQHFAFELQRRRVPAMDGYVNGTSMALWPRLQAVMDAHCESVRAMTSALPQKPLPAATARTTSAAPHVATQRFGQLVHGILSLSGGGGGSDQQQHGPGGVVGGGGGGGSGDDEPVAASLGRLRSEMEAFLTRYSQAHFGGDPKGRKRERFLYNNYSLILTIIGDLGGGKLAAEQVAHFEGLKTAFQEAA</sequence>
<feature type="compositionally biased region" description="Gly residues" evidence="6">
    <location>
        <begin position="607"/>
        <end position="632"/>
    </location>
</feature>
<feature type="compositionally biased region" description="Polar residues" evidence="6">
    <location>
        <begin position="32"/>
        <end position="45"/>
    </location>
</feature>
<feature type="region of interest" description="Disordered" evidence="6">
    <location>
        <begin position="607"/>
        <end position="639"/>
    </location>
</feature>
<dbReference type="InterPro" id="IPR048319">
    <property type="entry name" value="Vps52_CC"/>
</dbReference>
<evidence type="ECO:0000256" key="1">
    <source>
        <dbReference type="ARBA" id="ARBA00004601"/>
    </source>
</evidence>
<organism evidence="9 10">
    <name type="scientific">Diaporthe vaccinii</name>
    <dbReference type="NCBI Taxonomy" id="105482"/>
    <lineage>
        <taxon>Eukaryota</taxon>
        <taxon>Fungi</taxon>
        <taxon>Dikarya</taxon>
        <taxon>Ascomycota</taxon>
        <taxon>Pezizomycotina</taxon>
        <taxon>Sordariomycetes</taxon>
        <taxon>Sordariomycetidae</taxon>
        <taxon>Diaporthales</taxon>
        <taxon>Diaporthaceae</taxon>
        <taxon>Diaporthe</taxon>
        <taxon>Diaporthe eres species complex</taxon>
    </lineage>
</organism>
<keyword evidence="5" id="KW-0333">Golgi apparatus</keyword>
<dbReference type="InterPro" id="IPR048361">
    <property type="entry name" value="Vps52_C"/>
</dbReference>
<keyword evidence="10" id="KW-1185">Reference proteome</keyword>
<dbReference type="Proteomes" id="UP001600888">
    <property type="component" value="Unassembled WGS sequence"/>
</dbReference>
<dbReference type="Pfam" id="PF04129">
    <property type="entry name" value="Vps52_CC"/>
    <property type="match status" value="1"/>
</dbReference>
<comment type="caution">
    <text evidence="9">The sequence shown here is derived from an EMBL/GenBank/DDBJ whole genome shotgun (WGS) entry which is preliminary data.</text>
</comment>
<evidence type="ECO:0000313" key="10">
    <source>
        <dbReference type="Proteomes" id="UP001600888"/>
    </source>
</evidence>
<proteinExistence type="inferred from homology"/>
<dbReference type="Pfam" id="PF20655">
    <property type="entry name" value="Vps52_C"/>
    <property type="match status" value="1"/>
</dbReference>
<evidence type="ECO:0000256" key="3">
    <source>
        <dbReference type="ARBA" id="ARBA00022448"/>
    </source>
</evidence>
<reference evidence="9 10" key="1">
    <citation type="submission" date="2024-03" db="EMBL/GenBank/DDBJ databases">
        <title>A high-quality draft genome sequence of Diaporthe vaccinii, a causative agent of upright dieback and viscid rot disease in cranberry plants.</title>
        <authorList>
            <person name="Sarrasin M."/>
            <person name="Lang B.F."/>
            <person name="Burger G."/>
        </authorList>
    </citation>
    <scope>NUCLEOTIDE SEQUENCE [LARGE SCALE GENOMIC DNA]</scope>
    <source>
        <strain evidence="9 10">IS7</strain>
    </source>
</reference>
<evidence type="ECO:0000256" key="6">
    <source>
        <dbReference type="SAM" id="MobiDB-lite"/>
    </source>
</evidence>
<evidence type="ECO:0008006" key="11">
    <source>
        <dbReference type="Google" id="ProtNLM"/>
    </source>
</evidence>